<dbReference type="Pfam" id="PF05685">
    <property type="entry name" value="Uma2"/>
    <property type="match status" value="1"/>
</dbReference>
<keyword evidence="2" id="KW-0378">Hydrolase</keyword>
<dbReference type="RefSeq" id="WP_169550869.1">
    <property type="nucleotide sequence ID" value="NZ_CP051677.1"/>
</dbReference>
<feature type="domain" description="Putative restriction endonuclease" evidence="1">
    <location>
        <begin position="11"/>
        <end position="162"/>
    </location>
</feature>
<evidence type="ECO:0000259" key="1">
    <source>
        <dbReference type="Pfam" id="PF05685"/>
    </source>
</evidence>
<dbReference type="InterPro" id="IPR008538">
    <property type="entry name" value="Uma2"/>
</dbReference>
<dbReference type="CDD" id="cd06260">
    <property type="entry name" value="DUF820-like"/>
    <property type="match status" value="1"/>
</dbReference>
<dbReference type="Proteomes" id="UP000501128">
    <property type="component" value="Chromosome"/>
</dbReference>
<evidence type="ECO:0000313" key="2">
    <source>
        <dbReference type="EMBL" id="QJD78902.1"/>
    </source>
</evidence>
<organism evidence="2 3">
    <name type="scientific">Spirosoma rhododendri</name>
    <dbReference type="NCBI Taxonomy" id="2728024"/>
    <lineage>
        <taxon>Bacteria</taxon>
        <taxon>Pseudomonadati</taxon>
        <taxon>Bacteroidota</taxon>
        <taxon>Cytophagia</taxon>
        <taxon>Cytophagales</taxon>
        <taxon>Cytophagaceae</taxon>
        <taxon>Spirosoma</taxon>
    </lineage>
</organism>
<accession>A0A7L5DMY6</accession>
<name>A0A7L5DMY6_9BACT</name>
<keyword evidence="3" id="KW-1185">Reference proteome</keyword>
<dbReference type="GO" id="GO:0004519">
    <property type="term" value="F:endonuclease activity"/>
    <property type="evidence" value="ECO:0007669"/>
    <property type="project" value="UniProtKB-KW"/>
</dbReference>
<dbReference type="SUPFAM" id="SSF52980">
    <property type="entry name" value="Restriction endonuclease-like"/>
    <property type="match status" value="1"/>
</dbReference>
<reference evidence="2 3" key="1">
    <citation type="submission" date="2020-04" db="EMBL/GenBank/DDBJ databases">
        <title>Genome sequencing of novel species.</title>
        <authorList>
            <person name="Heo J."/>
            <person name="Kim S.-J."/>
            <person name="Kim J.-S."/>
            <person name="Hong S.-B."/>
            <person name="Kwon S.-W."/>
        </authorList>
    </citation>
    <scope>NUCLEOTIDE SEQUENCE [LARGE SCALE GENOMIC DNA]</scope>
    <source>
        <strain evidence="2 3">CJU-R4</strain>
    </source>
</reference>
<dbReference type="InterPro" id="IPR012296">
    <property type="entry name" value="Nuclease_put_TT1808"/>
</dbReference>
<gene>
    <name evidence="2" type="ORF">HH216_11045</name>
</gene>
<protein>
    <submittedName>
        <fullName evidence="2">Uma2 family endonuclease</fullName>
    </submittedName>
</protein>
<dbReference type="PANTHER" id="PTHR36558:SF1">
    <property type="entry name" value="RESTRICTION ENDONUCLEASE DOMAIN-CONTAINING PROTEIN-RELATED"/>
    <property type="match status" value="1"/>
</dbReference>
<dbReference type="InterPro" id="IPR011335">
    <property type="entry name" value="Restrct_endonuc-II-like"/>
</dbReference>
<dbReference type="Gene3D" id="3.90.1570.10">
    <property type="entry name" value="tt1808, chain A"/>
    <property type="match status" value="1"/>
</dbReference>
<proteinExistence type="predicted"/>
<evidence type="ECO:0000313" key="3">
    <source>
        <dbReference type="Proteomes" id="UP000501128"/>
    </source>
</evidence>
<dbReference type="PANTHER" id="PTHR36558">
    <property type="entry name" value="GLR1098 PROTEIN"/>
    <property type="match status" value="1"/>
</dbReference>
<dbReference type="KEGG" id="srho:HH216_11045"/>
<dbReference type="AlphaFoldDB" id="A0A7L5DMY6"/>
<dbReference type="EMBL" id="CP051677">
    <property type="protein sequence ID" value="QJD78902.1"/>
    <property type="molecule type" value="Genomic_DNA"/>
</dbReference>
<keyword evidence="2" id="KW-0255">Endonuclease</keyword>
<sequence length="193" mass="21996">MIATEKRLYTPEEYLTRERQALDKSEYFAGEIIPMAGATRNHNRIRDNVNGKVINHLEEGPCQSFSSDMRVHLPETGLYAYPDLVIVCGEPALLPGEFDNLLNPTVLIEIMSDSTEDYDRGRKFFRYRAIPTVQEYVLIDAQTIEVEVWSRNELGKWTLAEQITDPAGQFTIQSIDLTITLQHTYARTVGLLA</sequence>
<keyword evidence="2" id="KW-0540">Nuclease</keyword>